<evidence type="ECO:0008006" key="3">
    <source>
        <dbReference type="Google" id="ProtNLM"/>
    </source>
</evidence>
<comment type="caution">
    <text evidence="1">The sequence shown here is derived from an EMBL/GenBank/DDBJ whole genome shotgun (WGS) entry which is preliminary data.</text>
</comment>
<sequence length="93" mass="10390">MLNTNDVLKVYDTILSTPGMNDMVKIDLRISRKNILLLSQVIEKGILLKDEKEGSLIASVPNDNLEALKTLATECLQKAGLVDLQEKLLQLKR</sequence>
<name>A0ABS9SI62_9BACT</name>
<proteinExistence type="predicted"/>
<dbReference type="EMBL" id="JAKWBL010000001">
    <property type="protein sequence ID" value="MCH5598015.1"/>
    <property type="molecule type" value="Genomic_DNA"/>
</dbReference>
<keyword evidence="2" id="KW-1185">Reference proteome</keyword>
<dbReference type="RefSeq" id="WP_240827364.1">
    <property type="nucleotide sequence ID" value="NZ_JAKWBL010000001.1"/>
</dbReference>
<dbReference type="Proteomes" id="UP001202248">
    <property type="component" value="Unassembled WGS sequence"/>
</dbReference>
<accession>A0ABS9SI62</accession>
<protein>
    <recommendedName>
        <fullName evidence="3">DUF4911 domain-containing protein</fullName>
    </recommendedName>
</protein>
<gene>
    <name evidence="1" type="ORF">MKP09_08890</name>
</gene>
<evidence type="ECO:0000313" key="2">
    <source>
        <dbReference type="Proteomes" id="UP001202248"/>
    </source>
</evidence>
<organism evidence="1 2">
    <name type="scientific">Niabella ginsengisoli</name>
    <dbReference type="NCBI Taxonomy" id="522298"/>
    <lineage>
        <taxon>Bacteria</taxon>
        <taxon>Pseudomonadati</taxon>
        <taxon>Bacteroidota</taxon>
        <taxon>Chitinophagia</taxon>
        <taxon>Chitinophagales</taxon>
        <taxon>Chitinophagaceae</taxon>
        <taxon>Niabella</taxon>
    </lineage>
</organism>
<reference evidence="1 2" key="1">
    <citation type="submission" date="2022-02" db="EMBL/GenBank/DDBJ databases">
        <authorList>
            <person name="Min J."/>
        </authorList>
    </citation>
    <scope>NUCLEOTIDE SEQUENCE [LARGE SCALE GENOMIC DNA]</scope>
    <source>
        <strain evidence="1 2">GR10-1</strain>
    </source>
</reference>
<evidence type="ECO:0000313" key="1">
    <source>
        <dbReference type="EMBL" id="MCH5598015.1"/>
    </source>
</evidence>